<sequence>MCQQTEQSTLQAKHMAFGMTRVKALLSRRRITDSPVGGELGRDAVRKIQMSVLDLWFVLSVKGAQALCAERSGGTTTSRCTLKSGAGFLGGPTIVACISTSANFIEPLREVPGLVKARPSLA</sequence>
<dbReference type="RefSeq" id="XP_067918665.1">
    <property type="nucleotide sequence ID" value="XM_068069365.1"/>
</dbReference>
<dbReference type="GeneID" id="94432576"/>
<dbReference type="Proteomes" id="UP000221165">
    <property type="component" value="Unassembled WGS sequence"/>
</dbReference>
<proteinExistence type="predicted"/>
<evidence type="ECO:0000313" key="2">
    <source>
        <dbReference type="Proteomes" id="UP000221165"/>
    </source>
</evidence>
<gene>
    <name evidence="1" type="ORF">CSUI_009249</name>
</gene>
<dbReference type="EMBL" id="MIGC01005450">
    <property type="protein sequence ID" value="PHJ16940.1"/>
    <property type="molecule type" value="Genomic_DNA"/>
</dbReference>
<keyword evidence="2" id="KW-1185">Reference proteome</keyword>
<evidence type="ECO:0000313" key="1">
    <source>
        <dbReference type="EMBL" id="PHJ16940.1"/>
    </source>
</evidence>
<protein>
    <submittedName>
        <fullName evidence="1">Uncharacterized protein</fullName>
    </submittedName>
</protein>
<dbReference type="AlphaFoldDB" id="A0A2C6K4M5"/>
<accession>A0A2C6K4M5</accession>
<comment type="caution">
    <text evidence="1">The sequence shown here is derived from an EMBL/GenBank/DDBJ whole genome shotgun (WGS) entry which is preliminary data.</text>
</comment>
<dbReference type="VEuPathDB" id="ToxoDB:CSUI_009249"/>
<reference evidence="1 2" key="1">
    <citation type="journal article" date="2017" name="Int. J. Parasitol.">
        <title>The genome of the protozoan parasite Cystoisospora suis and a reverse vaccinology approach to identify vaccine candidates.</title>
        <authorList>
            <person name="Palmieri N."/>
            <person name="Shrestha A."/>
            <person name="Ruttkowski B."/>
            <person name="Beck T."/>
            <person name="Vogl C."/>
            <person name="Tomley F."/>
            <person name="Blake D.P."/>
            <person name="Joachim A."/>
        </authorList>
    </citation>
    <scope>NUCLEOTIDE SEQUENCE [LARGE SCALE GENOMIC DNA]</scope>
    <source>
        <strain evidence="1 2">Wien I</strain>
    </source>
</reference>
<name>A0A2C6K4M5_9APIC</name>
<organism evidence="1 2">
    <name type="scientific">Cystoisospora suis</name>
    <dbReference type="NCBI Taxonomy" id="483139"/>
    <lineage>
        <taxon>Eukaryota</taxon>
        <taxon>Sar</taxon>
        <taxon>Alveolata</taxon>
        <taxon>Apicomplexa</taxon>
        <taxon>Conoidasida</taxon>
        <taxon>Coccidia</taxon>
        <taxon>Eucoccidiorida</taxon>
        <taxon>Eimeriorina</taxon>
        <taxon>Sarcocystidae</taxon>
        <taxon>Cystoisospora</taxon>
    </lineage>
</organism>